<dbReference type="PANTHER" id="PTHR31310">
    <property type="match status" value="1"/>
</dbReference>
<keyword evidence="8" id="KW-1185">Reference proteome</keyword>
<feature type="transmembrane region" description="Helical" evidence="5">
    <location>
        <begin position="110"/>
        <end position="129"/>
    </location>
</feature>
<dbReference type="EMBL" id="JACGXA010000003">
    <property type="protein sequence ID" value="MBA8805707.1"/>
    <property type="molecule type" value="Genomic_DNA"/>
</dbReference>
<dbReference type="Pfam" id="PF14378">
    <property type="entry name" value="PAP2_3"/>
    <property type="match status" value="1"/>
</dbReference>
<evidence type="ECO:0000259" key="6">
    <source>
        <dbReference type="Pfam" id="PF14378"/>
    </source>
</evidence>
<keyword evidence="4 5" id="KW-0472">Membrane</keyword>
<dbReference type="RefSeq" id="WP_343055695.1">
    <property type="nucleotide sequence ID" value="NZ_JACGXA010000003.1"/>
</dbReference>
<organism evidence="7 8">
    <name type="scientific">Nocardioides ginsengisegetis</name>
    <dbReference type="NCBI Taxonomy" id="661491"/>
    <lineage>
        <taxon>Bacteria</taxon>
        <taxon>Bacillati</taxon>
        <taxon>Actinomycetota</taxon>
        <taxon>Actinomycetes</taxon>
        <taxon>Propionibacteriales</taxon>
        <taxon>Nocardioidaceae</taxon>
        <taxon>Nocardioides</taxon>
    </lineage>
</organism>
<gene>
    <name evidence="7" type="ORF">FB382_004052</name>
</gene>
<feature type="transmembrane region" description="Helical" evidence="5">
    <location>
        <begin position="267"/>
        <end position="288"/>
    </location>
</feature>
<dbReference type="CDD" id="cd03386">
    <property type="entry name" value="PAP2_Aur1_like"/>
    <property type="match status" value="1"/>
</dbReference>
<evidence type="ECO:0000256" key="1">
    <source>
        <dbReference type="ARBA" id="ARBA00004141"/>
    </source>
</evidence>
<feature type="transmembrane region" description="Helical" evidence="5">
    <location>
        <begin position="201"/>
        <end position="222"/>
    </location>
</feature>
<protein>
    <recommendedName>
        <fullName evidence="6">Inositolphosphotransferase Aur1/Ipt1 domain-containing protein</fullName>
    </recommendedName>
</protein>
<dbReference type="GO" id="GO:0016020">
    <property type="term" value="C:membrane"/>
    <property type="evidence" value="ECO:0007669"/>
    <property type="project" value="UniProtKB-SubCell"/>
</dbReference>
<dbReference type="Proteomes" id="UP000580910">
    <property type="component" value="Unassembled WGS sequence"/>
</dbReference>
<evidence type="ECO:0000313" key="7">
    <source>
        <dbReference type="EMBL" id="MBA8805707.1"/>
    </source>
</evidence>
<feature type="transmembrane region" description="Helical" evidence="5">
    <location>
        <begin position="168"/>
        <end position="194"/>
    </location>
</feature>
<feature type="transmembrane region" description="Helical" evidence="5">
    <location>
        <begin position="66"/>
        <end position="83"/>
    </location>
</feature>
<feature type="domain" description="Inositolphosphotransferase Aur1/Ipt1" evidence="6">
    <location>
        <begin position="143"/>
        <end position="335"/>
    </location>
</feature>
<accession>A0A7W3PBQ4</accession>
<comment type="subcellular location">
    <subcellularLocation>
        <location evidence="1">Membrane</location>
        <topology evidence="1">Multi-pass membrane protein</topology>
    </subcellularLocation>
</comment>
<evidence type="ECO:0000256" key="3">
    <source>
        <dbReference type="ARBA" id="ARBA00022989"/>
    </source>
</evidence>
<evidence type="ECO:0000313" key="8">
    <source>
        <dbReference type="Proteomes" id="UP000580910"/>
    </source>
</evidence>
<feature type="transmembrane region" description="Helical" evidence="5">
    <location>
        <begin position="29"/>
        <end position="46"/>
    </location>
</feature>
<evidence type="ECO:0000256" key="2">
    <source>
        <dbReference type="ARBA" id="ARBA00022692"/>
    </source>
</evidence>
<comment type="caution">
    <text evidence="7">The sequence shown here is derived from an EMBL/GenBank/DDBJ whole genome shotgun (WGS) entry which is preliminary data.</text>
</comment>
<feature type="transmembrane region" description="Helical" evidence="5">
    <location>
        <begin position="300"/>
        <end position="319"/>
    </location>
</feature>
<dbReference type="AlphaFoldDB" id="A0A7W3PBQ4"/>
<keyword evidence="2 5" id="KW-0812">Transmembrane</keyword>
<evidence type="ECO:0000256" key="5">
    <source>
        <dbReference type="SAM" id="Phobius"/>
    </source>
</evidence>
<reference evidence="7 8" key="1">
    <citation type="submission" date="2020-07" db="EMBL/GenBank/DDBJ databases">
        <title>Sequencing the genomes of 1000 actinobacteria strains.</title>
        <authorList>
            <person name="Klenk H.-P."/>
        </authorList>
    </citation>
    <scope>NUCLEOTIDE SEQUENCE [LARGE SCALE GENOMIC DNA]</scope>
    <source>
        <strain evidence="7 8">DSM 21349</strain>
    </source>
</reference>
<keyword evidence="3 5" id="KW-1133">Transmembrane helix</keyword>
<name>A0A7W3PBQ4_9ACTN</name>
<proteinExistence type="predicted"/>
<sequence>MTSLADLSRAVSPVRDAADPGTDEPDMGWVGRVWLVVLAFAAVTAWRSWEVGIPVRDPGGEILRTRITITLALLVALAAVDAVRRTPRGLRTPATVWATLRARWTPTRTGLVLAGLAAYHAVYFCYHNLKSWDVLNTERDALLTRVDEALFLGHSPAVLLHDLLGQHLAAYVLIAIYESFPTLVSVAFVAALALTDRVRDGWFFIASMVWVWILGVGTYYLVPSLGPFHQSPEDFAGLPDTIVTDTQARYLAQRDQLLAHPGWHDSFAQVSAFASLHVGVTTVILLMVRHHGMRRATRAMTLFLAGTLVATIYLGWHFAVDDLAGLAIAALAVWLGRRTVYPCRAGADGAGCAHALRRRGPRLGGEEAHRAGGPRR</sequence>
<dbReference type="InterPro" id="IPR052185">
    <property type="entry name" value="IPC_Synthase-Related"/>
</dbReference>
<dbReference type="InterPro" id="IPR026841">
    <property type="entry name" value="Aur1/Ipt1"/>
</dbReference>
<dbReference type="PANTHER" id="PTHR31310:SF7">
    <property type="entry name" value="PA-PHOSPHATASE RELATED-FAMILY PROTEIN DDB_G0268928"/>
    <property type="match status" value="1"/>
</dbReference>
<evidence type="ECO:0000256" key="4">
    <source>
        <dbReference type="ARBA" id="ARBA00023136"/>
    </source>
</evidence>